<comment type="caution">
    <text evidence="1">The sequence shown here is derived from an EMBL/GenBank/DDBJ whole genome shotgun (WGS) entry which is preliminary data.</text>
</comment>
<gene>
    <name evidence="1" type="ORF">DFP94_11476</name>
</gene>
<dbReference type="EMBL" id="QPJW01000014">
    <property type="protein sequence ID" value="RCX15628.1"/>
    <property type="molecule type" value="Genomic_DNA"/>
</dbReference>
<protein>
    <submittedName>
        <fullName evidence="1">LlaJI restriction endonuclease</fullName>
    </submittedName>
</protein>
<keyword evidence="1" id="KW-0255">Endonuclease</keyword>
<dbReference type="GO" id="GO:0004519">
    <property type="term" value="F:endonuclease activity"/>
    <property type="evidence" value="ECO:0007669"/>
    <property type="project" value="UniProtKB-KW"/>
</dbReference>
<name>A0A369B4U1_9BACL</name>
<reference evidence="1 2" key="1">
    <citation type="submission" date="2018-07" db="EMBL/GenBank/DDBJ databases">
        <title>Genomic Encyclopedia of Type Strains, Phase III (KMG-III): the genomes of soil and plant-associated and newly described type strains.</title>
        <authorList>
            <person name="Whitman W."/>
        </authorList>
    </citation>
    <scope>NUCLEOTIDE SEQUENCE [LARGE SCALE GENOMIC DNA]</scope>
    <source>
        <strain evidence="1 2">CECT 8333</strain>
    </source>
</reference>
<dbReference type="InterPro" id="IPR018579">
    <property type="entry name" value="Restrct_endonuc_II_LlaJI"/>
</dbReference>
<organism evidence="1 2">
    <name type="scientific">Fontibacillus phaseoli</name>
    <dbReference type="NCBI Taxonomy" id="1416533"/>
    <lineage>
        <taxon>Bacteria</taxon>
        <taxon>Bacillati</taxon>
        <taxon>Bacillota</taxon>
        <taxon>Bacilli</taxon>
        <taxon>Bacillales</taxon>
        <taxon>Paenibacillaceae</taxon>
        <taxon>Fontibacillus</taxon>
    </lineage>
</organism>
<dbReference type="Proteomes" id="UP000253090">
    <property type="component" value="Unassembled WGS sequence"/>
</dbReference>
<evidence type="ECO:0000313" key="2">
    <source>
        <dbReference type="Proteomes" id="UP000253090"/>
    </source>
</evidence>
<dbReference type="Pfam" id="PF09563">
    <property type="entry name" value="RE_LlaJI"/>
    <property type="match status" value="1"/>
</dbReference>
<accession>A0A369B4U1</accession>
<sequence>MKAAFFKELRRYSGEEIASLLQIKHEETISLIRKLKSLGIVKEKMKRALETDVYEKVLDMEILDVNLKSQNSTFIFDYVGVINIGNYVIKCYPKYISEVDVPLKEMKQILHVLRKYNSKEQLLISASGDDENVDFNLLPIILFFIDDYSENGIYTNPIEINELNGEGEINWEKTIGETYPLLSNNKAYYTEMYTHGSLDDELDYFKQLHECIVTECFLKLKKLGLLELFDIETAILYDGELSDFGDEDYILYRLARELAVQFQSRKQLVLKTIYNYIFKGKLHRRENGISLFGTNSFNLVWEKVCSDVFNNQLQTKLKHLSLPQTLSEQYSNDKDNTLLGLIEKPKWNRVEEGRVIKTHRVEETLIPDIISIYSIADGECFGIFDAKYYNIYLDENRIVGQPGIGDITKQYLYQLAYNDFIKAHNFTKIQNAFLMPTEKAAGEYLGTAELNMLNNLSLPALCSISVVQLPAQKMFSWYLAGSKIDISSVFTFL</sequence>
<evidence type="ECO:0000313" key="1">
    <source>
        <dbReference type="EMBL" id="RCX15628.1"/>
    </source>
</evidence>
<dbReference type="AlphaFoldDB" id="A0A369B4U1"/>
<proteinExistence type="predicted"/>
<keyword evidence="1" id="KW-0378">Hydrolase</keyword>
<keyword evidence="1" id="KW-0540">Nuclease</keyword>
<keyword evidence="2" id="KW-1185">Reference proteome</keyword>